<comment type="caution">
    <text evidence="2">The sequence shown here is derived from an EMBL/GenBank/DDBJ whole genome shotgun (WGS) entry which is preliminary data.</text>
</comment>
<name>A0A9D2FEK6_9FIRM</name>
<dbReference type="Proteomes" id="UP000824065">
    <property type="component" value="Unassembled WGS sequence"/>
</dbReference>
<dbReference type="AlphaFoldDB" id="A0A9D2FEK6"/>
<evidence type="ECO:0000256" key="1">
    <source>
        <dbReference type="ARBA" id="ARBA00022649"/>
    </source>
</evidence>
<dbReference type="Pfam" id="PF05016">
    <property type="entry name" value="ParE_toxin"/>
    <property type="match status" value="1"/>
</dbReference>
<protein>
    <submittedName>
        <fullName evidence="2">Type II toxin-antitoxin system RelE/ParE family toxin</fullName>
    </submittedName>
</protein>
<dbReference type="InterPro" id="IPR035093">
    <property type="entry name" value="RelE/ParE_toxin_dom_sf"/>
</dbReference>
<keyword evidence="1" id="KW-1277">Toxin-antitoxin system</keyword>
<reference evidence="2" key="2">
    <citation type="submission" date="2021-04" db="EMBL/GenBank/DDBJ databases">
        <authorList>
            <person name="Gilroy R."/>
        </authorList>
    </citation>
    <scope>NUCLEOTIDE SEQUENCE</scope>
    <source>
        <strain evidence="2">ChiBcec16-3735</strain>
    </source>
</reference>
<evidence type="ECO:0000313" key="3">
    <source>
        <dbReference type="Proteomes" id="UP000824065"/>
    </source>
</evidence>
<dbReference type="InterPro" id="IPR007712">
    <property type="entry name" value="RelE/ParE_toxin"/>
</dbReference>
<proteinExistence type="predicted"/>
<gene>
    <name evidence="2" type="ORF">H9725_00540</name>
</gene>
<sequence length="104" mass="12129">MPYKLYYLSCAQQDILDVVRYVGVTLQNPDAARRMVRRFTAAAESVCSMPYARPVYIPVRPLKYEYRKLIVGSYLIFYRVDERAGAVIVSRVIYGRRSVERLLD</sequence>
<dbReference type="Gene3D" id="3.30.2310.20">
    <property type="entry name" value="RelE-like"/>
    <property type="match status" value="1"/>
</dbReference>
<reference evidence="2" key="1">
    <citation type="journal article" date="2021" name="PeerJ">
        <title>Extensive microbial diversity within the chicken gut microbiome revealed by metagenomics and culture.</title>
        <authorList>
            <person name="Gilroy R."/>
            <person name="Ravi A."/>
            <person name="Getino M."/>
            <person name="Pursley I."/>
            <person name="Horton D.L."/>
            <person name="Alikhan N.F."/>
            <person name="Baker D."/>
            <person name="Gharbi K."/>
            <person name="Hall N."/>
            <person name="Watson M."/>
            <person name="Adriaenssens E.M."/>
            <person name="Foster-Nyarko E."/>
            <person name="Jarju S."/>
            <person name="Secka A."/>
            <person name="Antonio M."/>
            <person name="Oren A."/>
            <person name="Chaudhuri R.R."/>
            <person name="La Ragione R."/>
            <person name="Hildebrand F."/>
            <person name="Pallen M.J."/>
        </authorList>
    </citation>
    <scope>NUCLEOTIDE SEQUENCE</scope>
    <source>
        <strain evidence="2">ChiBcec16-3735</strain>
    </source>
</reference>
<evidence type="ECO:0000313" key="2">
    <source>
        <dbReference type="EMBL" id="HIZ57068.1"/>
    </source>
</evidence>
<accession>A0A9D2FEK6</accession>
<organism evidence="2 3">
    <name type="scientific">Candidatus Faecalibacterium gallistercoris</name>
    <dbReference type="NCBI Taxonomy" id="2838579"/>
    <lineage>
        <taxon>Bacteria</taxon>
        <taxon>Bacillati</taxon>
        <taxon>Bacillota</taxon>
        <taxon>Clostridia</taxon>
        <taxon>Eubacteriales</taxon>
        <taxon>Oscillospiraceae</taxon>
        <taxon>Faecalibacterium</taxon>
    </lineage>
</organism>
<dbReference type="EMBL" id="DXBJ01000005">
    <property type="protein sequence ID" value="HIZ57068.1"/>
    <property type="molecule type" value="Genomic_DNA"/>
</dbReference>